<evidence type="ECO:0000256" key="1">
    <source>
        <dbReference type="ARBA" id="ARBA00022737"/>
    </source>
</evidence>
<accession>A0A8H6YSU5</accession>
<dbReference type="InterPro" id="IPR016024">
    <property type="entry name" value="ARM-type_fold"/>
</dbReference>
<dbReference type="GO" id="GO:0016192">
    <property type="term" value="P:vesicle-mediated transport"/>
    <property type="evidence" value="ECO:0007669"/>
    <property type="project" value="InterPro"/>
</dbReference>
<dbReference type="InterPro" id="IPR021133">
    <property type="entry name" value="HEAT_type_2"/>
</dbReference>
<dbReference type="PANTHER" id="PTHR10648">
    <property type="entry name" value="SERINE/THREONINE-PROTEIN PHOSPHATASE PP2A 65 KDA REGULATORY SUBUNIT"/>
    <property type="match status" value="1"/>
</dbReference>
<dbReference type="EMBL" id="JACAZI010000003">
    <property type="protein sequence ID" value="KAF7364544.1"/>
    <property type="molecule type" value="Genomic_DNA"/>
</dbReference>
<dbReference type="SUPFAM" id="SSF53474">
    <property type="entry name" value="alpha/beta-Hydrolases"/>
    <property type="match status" value="1"/>
</dbReference>
<dbReference type="GO" id="GO:0005634">
    <property type="term" value="C:nucleus"/>
    <property type="evidence" value="ECO:0007669"/>
    <property type="project" value="TreeGrafter"/>
</dbReference>
<feature type="repeat" description="HEAT" evidence="2">
    <location>
        <begin position="1315"/>
        <end position="1350"/>
    </location>
</feature>
<proteinExistence type="predicted"/>
<evidence type="ECO:0000313" key="5">
    <source>
        <dbReference type="EMBL" id="KAF7364544.1"/>
    </source>
</evidence>
<dbReference type="InterPro" id="IPR034085">
    <property type="entry name" value="TOG"/>
</dbReference>
<dbReference type="GO" id="GO:0030117">
    <property type="term" value="C:membrane coat"/>
    <property type="evidence" value="ECO:0007669"/>
    <property type="project" value="InterPro"/>
</dbReference>
<comment type="caution">
    <text evidence="5">The sequence shown here is derived from an EMBL/GenBank/DDBJ whole genome shotgun (WGS) entry which is preliminary data.</text>
</comment>
<dbReference type="Pfam" id="PF09994">
    <property type="entry name" value="T6SS_Tle1-like_cat"/>
    <property type="match status" value="1"/>
</dbReference>
<dbReference type="InterPro" id="IPR051023">
    <property type="entry name" value="PP2A_Regulatory_Subunit_A"/>
</dbReference>
<feature type="region of interest" description="Disordered" evidence="3">
    <location>
        <begin position="365"/>
        <end position="404"/>
    </location>
</feature>
<evidence type="ECO:0000313" key="6">
    <source>
        <dbReference type="Proteomes" id="UP000620124"/>
    </source>
</evidence>
<evidence type="ECO:0000256" key="3">
    <source>
        <dbReference type="SAM" id="MobiDB-lite"/>
    </source>
</evidence>
<feature type="repeat" description="HEAT" evidence="2">
    <location>
        <begin position="1393"/>
        <end position="1431"/>
    </location>
</feature>
<evidence type="ECO:0000256" key="2">
    <source>
        <dbReference type="PROSITE-ProRule" id="PRU00103"/>
    </source>
</evidence>
<feature type="domain" description="TOG" evidence="4">
    <location>
        <begin position="1109"/>
        <end position="1334"/>
    </location>
</feature>
<feature type="repeat" description="HEAT" evidence="2">
    <location>
        <begin position="1706"/>
        <end position="1743"/>
    </location>
</feature>
<protein>
    <recommendedName>
        <fullName evidence="4">TOG domain-containing protein</fullName>
    </recommendedName>
</protein>
<keyword evidence="6" id="KW-1185">Reference proteome</keyword>
<feature type="repeat" description="HEAT" evidence="2">
    <location>
        <begin position="1123"/>
        <end position="1161"/>
    </location>
</feature>
<feature type="domain" description="TOG" evidence="4">
    <location>
        <begin position="1350"/>
        <end position="1570"/>
    </location>
</feature>
<dbReference type="InterPro" id="IPR002553">
    <property type="entry name" value="Clathrin/coatomer_adapt-like_N"/>
</dbReference>
<dbReference type="GO" id="GO:0005829">
    <property type="term" value="C:cytosol"/>
    <property type="evidence" value="ECO:0007669"/>
    <property type="project" value="TreeGrafter"/>
</dbReference>
<dbReference type="OrthoDB" id="3057168at2759"/>
<organism evidence="5 6">
    <name type="scientific">Mycena venus</name>
    <dbReference type="NCBI Taxonomy" id="2733690"/>
    <lineage>
        <taxon>Eukaryota</taxon>
        <taxon>Fungi</taxon>
        <taxon>Dikarya</taxon>
        <taxon>Basidiomycota</taxon>
        <taxon>Agaricomycotina</taxon>
        <taxon>Agaricomycetes</taxon>
        <taxon>Agaricomycetidae</taxon>
        <taxon>Agaricales</taxon>
        <taxon>Marasmiineae</taxon>
        <taxon>Mycenaceae</taxon>
        <taxon>Mycena</taxon>
    </lineage>
</organism>
<dbReference type="GO" id="GO:0000159">
    <property type="term" value="C:protein phosphatase type 2A complex"/>
    <property type="evidence" value="ECO:0007669"/>
    <property type="project" value="TreeGrafter"/>
</dbReference>
<dbReference type="SMART" id="SM01349">
    <property type="entry name" value="TOG"/>
    <property type="match status" value="2"/>
</dbReference>
<dbReference type="InterPro" id="IPR029058">
    <property type="entry name" value="AB_hydrolase_fold"/>
</dbReference>
<feature type="compositionally biased region" description="Polar residues" evidence="3">
    <location>
        <begin position="317"/>
        <end position="326"/>
    </location>
</feature>
<feature type="region of interest" description="Disordered" evidence="3">
    <location>
        <begin position="754"/>
        <end position="774"/>
    </location>
</feature>
<name>A0A8H6YSU5_9AGAR</name>
<dbReference type="SUPFAM" id="SSF48371">
    <property type="entry name" value="ARM repeat"/>
    <property type="match status" value="2"/>
</dbReference>
<dbReference type="InterPro" id="IPR011989">
    <property type="entry name" value="ARM-like"/>
</dbReference>
<gene>
    <name evidence="5" type="ORF">MVEN_00323400</name>
</gene>
<dbReference type="InterPro" id="IPR018712">
    <property type="entry name" value="Tle1-like_cat"/>
</dbReference>
<dbReference type="PROSITE" id="PS50077">
    <property type="entry name" value="HEAT_REPEAT"/>
    <property type="match status" value="4"/>
</dbReference>
<dbReference type="Proteomes" id="UP000620124">
    <property type="component" value="Unassembled WGS sequence"/>
</dbReference>
<sequence length="1832" mass="201964">MSEFLPSDLLSSDLYSLYLSQPVIQRRPTESEATSKTSHRKCGCECPEDCQCACTCIVHCACRPGCDGTCYTRPGRNLVVSIDGTSNQFGPYNTNVVELHNHIVKDDIARPQLTFYVSGIGTYAPPTYRSLGYWKQAIANKLDLAFAWNFEQQVQDAYRWLADQYQPGDRIFLFGFSRGAYQVRTLAGMIEMMGLTYPGNHRLIPFAYELYTRRLKGKATEDAEDLCVRFKRTFSRVNAALHDGQKNRIEPPPDGVRVHFVGAWDTVASVGIFSGQPLPLTTSAGHLCHFRHALALDERRVKFMPEYINHDDVMPGPTSSDPQITDTAGPVSDGLTESSTGRPSWLLDAARIESTSFQTILRSERDQIVQSPGGPKDLEEGKTVEDGISRERVTTQPSAKHRQRPDIKEVWFAGTHSDIGGGNRKNLDLNLAGVPLLWMENEASSAGLHLDTGGVWNLDQLEDEEPIESLTGFFWHLLEMLPLSRATYNAENPKETKQWPPHFGEGRVILPGQHVHASVAFKKGKDEDGNFKYKPKASLSLLGSDLKWTSLVGLGKVEDISWATPWKQQLEMDLFDSSAARDVGRKLQNATSDQDVMHCLKRIPFLALTGESLVAIDRSMVADEIAETGVSGLVDNQAVKILIRLLRNQNSIENKALASTCLRLMLERRHRVHSKRVRLIPFGRSDPFRKLRKLDFSVLLSTCLKESDAKQQLGLLSLLAACLERRLTSGSEIRSDVWVAILQGFPAILARTPESGQSRNSRLRNHPPEDNVTKGDLDQAVQCLGVLISTDAFVVTLTTYPAETECIFPQIKQFLSHQWEPFRLAAATAIGSLTEKGLFNEPIFKEEIEQLVPQIGHLLLDRNSDVRAAAESTLSKLADQPVFYEKIKHFLEEGLGNSTSNARSSAVVIIGRLAKQSVFHEGLQPSQVVSKIGNLFQDSNETVRHAAVATMGILANQPMFHTATQPFIPKIAALFKDGSWTIRRIGVVTIGSLDNTVAFHDIITAHIPQIGGLLEDANTGVRMATIATISKLAENSEFHDALIVIMPAMAKSVNDDDWNVRRAVAVMMGKLAVYPIFDDAIKRCVTQIGMLLADKDEDVRAATATAIEKFAERHVFNQEIKAVLPQISKLLQDPDRNVRAAAASTLDRLETEAFSDAIHDYVTHLGASLNNGSLKVRRAALATMGSLAARRVFGQAIKQIIPQIGELLKDENVRADALAMMVTLADRLEFHDTLHDIVPEMGRLAHDDDRKVRCASAVTMGKFSGYPIFHAVIKPYVTQIATLLADKDEDVRAATATAMGKFAEQRIFDDAIKAVIPQIGGLLKDPDHGVRATGSETIATLAALLEFHDTLVVIVPQIGRLLNHVNWDVRRGAVVSIGHLADNSVFSKAILSLMPRIVNLLKDSKNEVRATATITVIKLAQNADFHDAIRYYIPQIGEWLKDGTCDARTTALIIMGKLISQAVFLQAIKPFISQIGELLENNESVVRAATATTMGELAENSPFVEKIKPFVFQIAALLQDDNNNVRGAAATTMTKLSEKSLFHEEIHRHVPQMGAWIKDPIGEVRNAAAAMLGKLAQKPAFQDAIQQLVPQIGKLLHNSSWEVRCAAVVTMGTLAEQTTFHAAIIPFGPQFGKLLEDDSPGVRAAAARALGKFAEKSVSFDEVIKGLLPQLSESLEDDNRDVQCAAIKAMAGIAEKRVFHQILMPFIPQLWDFVVDQDADIRAAAATAISKLSEQHGFPEQIKALIPRIAEMVKNWYRRTKCVAVDAIATLSEHAVFQEAITPVVAQFGQLLADKDESVRAATAAAVKRSAFLSQNADIRFVTDEVAGHKCD</sequence>
<feature type="region of interest" description="Disordered" evidence="3">
    <location>
        <begin position="312"/>
        <end position="342"/>
    </location>
</feature>
<reference evidence="5" key="1">
    <citation type="submission" date="2020-05" db="EMBL/GenBank/DDBJ databases">
        <title>Mycena genomes resolve the evolution of fungal bioluminescence.</title>
        <authorList>
            <person name="Tsai I.J."/>
        </authorList>
    </citation>
    <scope>NUCLEOTIDE SEQUENCE</scope>
    <source>
        <strain evidence="5">CCC161011</strain>
    </source>
</reference>
<dbReference type="InterPro" id="IPR004155">
    <property type="entry name" value="PBS_lyase_HEAT"/>
</dbReference>
<evidence type="ECO:0000259" key="4">
    <source>
        <dbReference type="SMART" id="SM01349"/>
    </source>
</evidence>
<dbReference type="SMART" id="SM00567">
    <property type="entry name" value="EZ_HEAT"/>
    <property type="match status" value="6"/>
</dbReference>
<feature type="compositionally biased region" description="Basic and acidic residues" evidence="3">
    <location>
        <begin position="376"/>
        <end position="393"/>
    </location>
</feature>
<dbReference type="Gene3D" id="1.25.10.10">
    <property type="entry name" value="Leucine-rich Repeat Variant"/>
    <property type="match status" value="6"/>
</dbReference>
<dbReference type="PANTHER" id="PTHR10648:SF4">
    <property type="entry name" value="PROTEIN PHOSPHATASE 2 (FORMERLY 2A), REGULATORY SUBUNIT A, BETA ISOFORM-RELATED"/>
    <property type="match status" value="1"/>
</dbReference>
<dbReference type="Pfam" id="PF01602">
    <property type="entry name" value="Adaptin_N"/>
    <property type="match status" value="3"/>
</dbReference>
<dbReference type="GO" id="GO:0006886">
    <property type="term" value="P:intracellular protein transport"/>
    <property type="evidence" value="ECO:0007669"/>
    <property type="project" value="InterPro"/>
</dbReference>
<keyword evidence="1" id="KW-0677">Repeat</keyword>
<dbReference type="GO" id="GO:0019888">
    <property type="term" value="F:protein phosphatase regulator activity"/>
    <property type="evidence" value="ECO:0007669"/>
    <property type="project" value="TreeGrafter"/>
</dbReference>